<dbReference type="GeneID" id="20319363"/>
<feature type="domain" description="FAS1" evidence="2">
    <location>
        <begin position="110"/>
        <end position="258"/>
    </location>
</feature>
<proteinExistence type="predicted"/>
<keyword evidence="4" id="KW-1185">Reference proteome</keyword>
<dbReference type="STRING" id="6198.A0A074ZKP3"/>
<protein>
    <recommendedName>
        <fullName evidence="2">FAS1 domain-containing protein</fullName>
    </recommendedName>
</protein>
<dbReference type="PANTHER" id="PTHR10900">
    <property type="entry name" value="PERIOSTIN-RELATED"/>
    <property type="match status" value="1"/>
</dbReference>
<dbReference type="Pfam" id="PF02469">
    <property type="entry name" value="Fasciclin"/>
    <property type="match status" value="2"/>
</dbReference>
<reference evidence="3 4" key="1">
    <citation type="submission" date="2013-11" db="EMBL/GenBank/DDBJ databases">
        <title>Opisthorchis viverrini - life in the bile duct.</title>
        <authorList>
            <person name="Young N.D."/>
            <person name="Nagarajan N."/>
            <person name="Lin S.J."/>
            <person name="Korhonen P.K."/>
            <person name="Jex A.R."/>
            <person name="Hall R.S."/>
            <person name="Safavi-Hemami H."/>
            <person name="Kaewkong W."/>
            <person name="Bertrand D."/>
            <person name="Gao S."/>
            <person name="Seet Q."/>
            <person name="Wongkham S."/>
            <person name="Teh B.T."/>
            <person name="Wongkham C."/>
            <person name="Intapan P.M."/>
            <person name="Maleewong W."/>
            <person name="Yang X."/>
            <person name="Hu M."/>
            <person name="Wang Z."/>
            <person name="Hofmann A."/>
            <person name="Sternberg P.W."/>
            <person name="Tan P."/>
            <person name="Wang J."/>
            <person name="Gasser R.B."/>
        </authorList>
    </citation>
    <scope>NUCLEOTIDE SEQUENCE [LARGE SCALE GENOMIC DNA]</scope>
</reference>
<dbReference type="GO" id="GO:0005615">
    <property type="term" value="C:extracellular space"/>
    <property type="evidence" value="ECO:0007669"/>
    <property type="project" value="TreeGrafter"/>
</dbReference>
<dbReference type="GO" id="GO:0050839">
    <property type="term" value="F:cell adhesion molecule binding"/>
    <property type="evidence" value="ECO:0007669"/>
    <property type="project" value="TreeGrafter"/>
</dbReference>
<dbReference type="SUPFAM" id="SSF82153">
    <property type="entry name" value="FAS1 domain"/>
    <property type="match status" value="3"/>
</dbReference>
<dbReference type="EMBL" id="KL596712">
    <property type="protein sequence ID" value="KER27903.1"/>
    <property type="molecule type" value="Genomic_DNA"/>
</dbReference>
<dbReference type="GO" id="GO:0007155">
    <property type="term" value="P:cell adhesion"/>
    <property type="evidence" value="ECO:0007669"/>
    <property type="project" value="TreeGrafter"/>
</dbReference>
<dbReference type="RefSeq" id="XP_009168377.1">
    <property type="nucleotide sequence ID" value="XM_009170113.1"/>
</dbReference>
<dbReference type="Proteomes" id="UP000054324">
    <property type="component" value="Unassembled WGS sequence"/>
</dbReference>
<dbReference type="SMART" id="SM00554">
    <property type="entry name" value="FAS1"/>
    <property type="match status" value="2"/>
</dbReference>
<dbReference type="GO" id="GO:0030198">
    <property type="term" value="P:extracellular matrix organization"/>
    <property type="evidence" value="ECO:0007669"/>
    <property type="project" value="TreeGrafter"/>
</dbReference>
<keyword evidence="1" id="KW-0732">Signal</keyword>
<dbReference type="OrthoDB" id="286301at2759"/>
<feature type="signal peptide" evidence="1">
    <location>
        <begin position="1"/>
        <end position="23"/>
    </location>
</feature>
<dbReference type="KEGG" id="ovi:T265_05181"/>
<feature type="chain" id="PRO_5001704208" description="FAS1 domain-containing protein" evidence="1">
    <location>
        <begin position="24"/>
        <end position="800"/>
    </location>
</feature>
<dbReference type="InterPro" id="IPR036378">
    <property type="entry name" value="FAS1_dom_sf"/>
</dbReference>
<dbReference type="GO" id="GO:0031012">
    <property type="term" value="C:extracellular matrix"/>
    <property type="evidence" value="ECO:0007669"/>
    <property type="project" value="TreeGrafter"/>
</dbReference>
<dbReference type="AlphaFoldDB" id="A0A074ZKP3"/>
<dbReference type="PROSITE" id="PS50213">
    <property type="entry name" value="FAS1"/>
    <property type="match status" value="2"/>
</dbReference>
<dbReference type="Gene3D" id="2.30.180.10">
    <property type="entry name" value="FAS1 domain"/>
    <property type="match status" value="2"/>
</dbReference>
<dbReference type="InterPro" id="IPR000782">
    <property type="entry name" value="FAS1_domain"/>
</dbReference>
<organism evidence="3 4">
    <name type="scientific">Opisthorchis viverrini</name>
    <name type="common">Southeast Asian liver fluke</name>
    <dbReference type="NCBI Taxonomy" id="6198"/>
    <lineage>
        <taxon>Eukaryota</taxon>
        <taxon>Metazoa</taxon>
        <taxon>Spiralia</taxon>
        <taxon>Lophotrochozoa</taxon>
        <taxon>Platyhelminthes</taxon>
        <taxon>Trematoda</taxon>
        <taxon>Digenea</taxon>
        <taxon>Opisthorchiida</taxon>
        <taxon>Opisthorchiata</taxon>
        <taxon>Opisthorchiidae</taxon>
        <taxon>Opisthorchis</taxon>
    </lineage>
</organism>
<feature type="domain" description="FAS1" evidence="2">
    <location>
        <begin position="269"/>
        <end position="407"/>
    </location>
</feature>
<dbReference type="InterPro" id="IPR050904">
    <property type="entry name" value="Adhesion/Biosynth-related"/>
</dbReference>
<evidence type="ECO:0000313" key="3">
    <source>
        <dbReference type="EMBL" id="KER27903.1"/>
    </source>
</evidence>
<evidence type="ECO:0000313" key="4">
    <source>
        <dbReference type="Proteomes" id="UP000054324"/>
    </source>
</evidence>
<dbReference type="CTD" id="20319363"/>
<accession>A0A074ZKP3</accession>
<sequence length="800" mass="91269">MMNEMKGWIGLLTVLLTSRLLQGQDYKYSQQFGGLIYADPDSAGYRQCAYWELPDGTHLHSECDPYNMERCGETARFIYQCCSGFEEDPNTFGGYRRQQPVKCSRMISPYNECAETILKSAEVAPFSPDLSAVSELKNEAAEGPFTIFAPKMGEDDGGRAVLPGSPYCELVELVTRGLKFSLSFFPPDSPIEASEHVVRGRFYAEDLKEGMELETVDGRRKLYVSRFAYGVLGIDCAEITDVDLECRSGVIHKLRHPLNGRGTFTNTDRTSVMSLLQSHPETQAFANDLPSDLKRDLGAVYSGKRYTVLAPRAQAWNDIKRQFTGEKLQQIAARHVLPNQVCSGALISKMNQKSNVLGDKVKIICTIDKQSSQEKRYIMTECDEEINLIETDMAAANGVVHLLEKAITPLTMKMLLENEKCAKALKVNEFVKLMRECDLYIDDNGKYAVILPRDESFQWWSSYEQFREEYQRFQVDKEYRCKVARYHIVKSNDKLDSMESFASHTMGHRTNNKNDYLYETTYFTKTPQGPMLNFHYSPIPDMTALTVDNMAIYITPRINVPPEKNLTDILQERPDTTLMNRKTIEAEMDVKHFQKNAPKNLYLVTTDDGWKDPRASPQSLNPYRPENTMYQGETLEKVTVNWCLLTTFSFQFLLLHHVPLYLWGGDIGYFPPNSVHKFMSSAGVELTFWRDASGVMRIGHDEMPRDQWPKVVKWNLPARDGIMWLLDGILQCPSILCPLYAEDIDYYDMFVAACQTAHLPGEASPADDFRKKPTDVANRHPDDCTVVLQLSEKSMRYVEA</sequence>
<dbReference type="PANTHER" id="PTHR10900:SF114">
    <property type="entry name" value="FAS1 DOMAIN-CONTAINING PROTEIN"/>
    <property type="match status" value="1"/>
</dbReference>
<evidence type="ECO:0000256" key="1">
    <source>
        <dbReference type="SAM" id="SignalP"/>
    </source>
</evidence>
<evidence type="ECO:0000259" key="2">
    <source>
        <dbReference type="PROSITE" id="PS50213"/>
    </source>
</evidence>
<name>A0A074ZKP3_OPIVI</name>
<gene>
    <name evidence="3" type="ORF">T265_05181</name>
</gene>